<dbReference type="InterPro" id="IPR002698">
    <property type="entry name" value="FTHF_cligase"/>
</dbReference>
<dbReference type="InterPro" id="IPR024185">
    <property type="entry name" value="FTHF_cligase-like_sf"/>
</dbReference>
<evidence type="ECO:0000313" key="7">
    <source>
        <dbReference type="Proteomes" id="UP000712713"/>
    </source>
</evidence>
<proteinExistence type="inferred from homology"/>
<protein>
    <recommendedName>
        <fullName evidence="5">5-formyltetrahydrofolate cyclo-ligase</fullName>
        <ecNumber evidence="5">6.3.3.2</ecNumber>
    </recommendedName>
</protein>
<sequence>MALEAQKDALRRAVLTARASVSPEAWADEDRRRTEHLLALLNGGPPHTVALYASRPGEPSTTAAIDALHDAGWPLLLPVLRRHPDWARFDGWAHTTPSWGDIPEPTTPRLGAEGLATADLIVISCLAVGRDRSRLGTGGGWYDRALEHRRADAPVIALTREAEVYDTIPMESHDLIIDGYVTEAGSVLFND</sequence>
<dbReference type="GO" id="GO:0035999">
    <property type="term" value="P:tetrahydrofolate interconversion"/>
    <property type="evidence" value="ECO:0007669"/>
    <property type="project" value="TreeGrafter"/>
</dbReference>
<dbReference type="PIRSF" id="PIRSF006806">
    <property type="entry name" value="FTHF_cligase"/>
    <property type="match status" value="1"/>
</dbReference>
<dbReference type="InterPro" id="IPR037171">
    <property type="entry name" value="NagB/RpiA_transferase-like"/>
</dbReference>
<accession>A0A921EMH3</accession>
<feature type="binding site" evidence="4">
    <location>
        <position position="58"/>
    </location>
    <ligand>
        <name>substrate</name>
    </ligand>
</feature>
<evidence type="ECO:0000256" key="1">
    <source>
        <dbReference type="ARBA" id="ARBA00010638"/>
    </source>
</evidence>
<feature type="binding site" evidence="4">
    <location>
        <begin position="7"/>
        <end position="11"/>
    </location>
    <ligand>
        <name>ATP</name>
        <dbReference type="ChEBI" id="CHEBI:30616"/>
    </ligand>
</feature>
<dbReference type="GO" id="GO:0030272">
    <property type="term" value="F:5-formyltetrahydrofolate cyclo-ligase activity"/>
    <property type="evidence" value="ECO:0007669"/>
    <property type="project" value="UniProtKB-EC"/>
</dbReference>
<keyword evidence="5" id="KW-0479">Metal-binding</keyword>
<keyword evidence="3 4" id="KW-0067">ATP-binding</keyword>
<evidence type="ECO:0000256" key="2">
    <source>
        <dbReference type="ARBA" id="ARBA00022741"/>
    </source>
</evidence>
<dbReference type="GO" id="GO:0009396">
    <property type="term" value="P:folic acid-containing compound biosynthetic process"/>
    <property type="evidence" value="ECO:0007669"/>
    <property type="project" value="TreeGrafter"/>
</dbReference>
<dbReference type="EMBL" id="DYZF01000067">
    <property type="protein sequence ID" value="HJE50909.1"/>
    <property type="molecule type" value="Genomic_DNA"/>
</dbReference>
<reference evidence="6" key="1">
    <citation type="journal article" date="2021" name="PeerJ">
        <title>Extensive microbial diversity within the chicken gut microbiome revealed by metagenomics and culture.</title>
        <authorList>
            <person name="Gilroy R."/>
            <person name="Ravi A."/>
            <person name="Getino M."/>
            <person name="Pursley I."/>
            <person name="Horton D.L."/>
            <person name="Alikhan N.F."/>
            <person name="Baker D."/>
            <person name="Gharbi K."/>
            <person name="Hall N."/>
            <person name="Watson M."/>
            <person name="Adriaenssens E.M."/>
            <person name="Foster-Nyarko E."/>
            <person name="Jarju S."/>
            <person name="Secka A."/>
            <person name="Antonio M."/>
            <person name="Oren A."/>
            <person name="Chaudhuri R.R."/>
            <person name="La Ragione R."/>
            <person name="Hildebrand F."/>
            <person name="Pallen M.J."/>
        </authorList>
    </citation>
    <scope>NUCLEOTIDE SEQUENCE</scope>
    <source>
        <strain evidence="6">ChiGjej3B3-7470</strain>
    </source>
</reference>
<reference evidence="6" key="2">
    <citation type="submission" date="2021-09" db="EMBL/GenBank/DDBJ databases">
        <authorList>
            <person name="Gilroy R."/>
        </authorList>
    </citation>
    <scope>NUCLEOTIDE SEQUENCE</scope>
    <source>
        <strain evidence="6">ChiGjej3B3-7470</strain>
    </source>
</reference>
<keyword evidence="2 4" id="KW-0547">Nucleotide-binding</keyword>
<dbReference type="Gene3D" id="3.40.50.10420">
    <property type="entry name" value="NagB/RpiA/CoA transferase-like"/>
    <property type="match status" value="1"/>
</dbReference>
<evidence type="ECO:0000256" key="5">
    <source>
        <dbReference type="RuleBase" id="RU361279"/>
    </source>
</evidence>
<dbReference type="PANTHER" id="PTHR23407:SF1">
    <property type="entry name" value="5-FORMYLTETRAHYDROFOLATE CYCLO-LIGASE"/>
    <property type="match status" value="1"/>
</dbReference>
<name>A0A921EMH3_9ACTN</name>
<dbReference type="SUPFAM" id="SSF100950">
    <property type="entry name" value="NagB/RpiA/CoA transferase-like"/>
    <property type="match status" value="1"/>
</dbReference>
<dbReference type="EC" id="6.3.3.2" evidence="5"/>
<comment type="caution">
    <text evidence="6">The sequence shown here is derived from an EMBL/GenBank/DDBJ whole genome shotgun (WGS) entry which is preliminary data.</text>
</comment>
<dbReference type="GO" id="GO:0046872">
    <property type="term" value="F:metal ion binding"/>
    <property type="evidence" value="ECO:0007669"/>
    <property type="project" value="UniProtKB-KW"/>
</dbReference>
<organism evidence="6 7">
    <name type="scientific">Tessaracoccus flavescens</name>
    <dbReference type="NCBI Taxonomy" id="399497"/>
    <lineage>
        <taxon>Bacteria</taxon>
        <taxon>Bacillati</taxon>
        <taxon>Actinomycetota</taxon>
        <taxon>Actinomycetes</taxon>
        <taxon>Propionibacteriales</taxon>
        <taxon>Propionibacteriaceae</taxon>
        <taxon>Tessaracoccus</taxon>
    </lineage>
</organism>
<dbReference type="PANTHER" id="PTHR23407">
    <property type="entry name" value="ATPASE INHIBITOR/5-FORMYLTETRAHYDROFOLATE CYCLO-LIGASE"/>
    <property type="match status" value="1"/>
</dbReference>
<comment type="catalytic activity">
    <reaction evidence="5">
        <text>(6S)-5-formyl-5,6,7,8-tetrahydrofolate + ATP = (6R)-5,10-methenyltetrahydrofolate + ADP + phosphate</text>
        <dbReference type="Rhea" id="RHEA:10488"/>
        <dbReference type="ChEBI" id="CHEBI:30616"/>
        <dbReference type="ChEBI" id="CHEBI:43474"/>
        <dbReference type="ChEBI" id="CHEBI:57455"/>
        <dbReference type="ChEBI" id="CHEBI:57457"/>
        <dbReference type="ChEBI" id="CHEBI:456216"/>
        <dbReference type="EC" id="6.3.3.2"/>
    </reaction>
</comment>
<dbReference type="AlphaFoldDB" id="A0A921EMH3"/>
<keyword evidence="5" id="KW-0460">Magnesium</keyword>
<evidence type="ECO:0000313" key="6">
    <source>
        <dbReference type="EMBL" id="HJE50909.1"/>
    </source>
</evidence>
<dbReference type="GO" id="GO:0005524">
    <property type="term" value="F:ATP binding"/>
    <property type="evidence" value="ECO:0007669"/>
    <property type="project" value="UniProtKB-KW"/>
</dbReference>
<keyword evidence="6" id="KW-0436">Ligase</keyword>
<evidence type="ECO:0000256" key="3">
    <source>
        <dbReference type="ARBA" id="ARBA00022840"/>
    </source>
</evidence>
<evidence type="ECO:0000256" key="4">
    <source>
        <dbReference type="PIRSR" id="PIRSR006806-1"/>
    </source>
</evidence>
<comment type="cofactor">
    <cofactor evidence="5">
        <name>Mg(2+)</name>
        <dbReference type="ChEBI" id="CHEBI:18420"/>
    </cofactor>
</comment>
<dbReference type="Proteomes" id="UP000712713">
    <property type="component" value="Unassembled WGS sequence"/>
</dbReference>
<feature type="binding site" evidence="4">
    <location>
        <begin position="134"/>
        <end position="142"/>
    </location>
    <ligand>
        <name>ATP</name>
        <dbReference type="ChEBI" id="CHEBI:30616"/>
    </ligand>
</feature>
<gene>
    <name evidence="6" type="ORF">K8V15_02845</name>
</gene>
<comment type="similarity">
    <text evidence="1 5">Belongs to the 5-formyltetrahydrofolate cyclo-ligase family.</text>
</comment>
<dbReference type="Pfam" id="PF01812">
    <property type="entry name" value="5-FTHF_cyc-lig"/>
    <property type="match status" value="1"/>
</dbReference>
<dbReference type="NCBIfam" id="TIGR02727">
    <property type="entry name" value="MTHFS_bact"/>
    <property type="match status" value="1"/>
</dbReference>